<proteinExistence type="predicted"/>
<evidence type="ECO:0000313" key="1">
    <source>
        <dbReference type="EMBL" id="MBX46016.1"/>
    </source>
</evidence>
<dbReference type="EMBL" id="GGEC01065532">
    <property type="protein sequence ID" value="MBX46016.1"/>
    <property type="molecule type" value="Transcribed_RNA"/>
</dbReference>
<protein>
    <submittedName>
        <fullName evidence="1">Uncharacterized protein</fullName>
    </submittedName>
</protein>
<organism evidence="1">
    <name type="scientific">Rhizophora mucronata</name>
    <name type="common">Asiatic mangrove</name>
    <dbReference type="NCBI Taxonomy" id="61149"/>
    <lineage>
        <taxon>Eukaryota</taxon>
        <taxon>Viridiplantae</taxon>
        <taxon>Streptophyta</taxon>
        <taxon>Embryophyta</taxon>
        <taxon>Tracheophyta</taxon>
        <taxon>Spermatophyta</taxon>
        <taxon>Magnoliopsida</taxon>
        <taxon>eudicotyledons</taxon>
        <taxon>Gunneridae</taxon>
        <taxon>Pentapetalae</taxon>
        <taxon>rosids</taxon>
        <taxon>fabids</taxon>
        <taxon>Malpighiales</taxon>
        <taxon>Rhizophoraceae</taxon>
        <taxon>Rhizophora</taxon>
    </lineage>
</organism>
<accession>A0A2P2NU42</accession>
<reference evidence="1" key="1">
    <citation type="submission" date="2018-02" db="EMBL/GenBank/DDBJ databases">
        <title>Rhizophora mucronata_Transcriptome.</title>
        <authorList>
            <person name="Meera S.P."/>
            <person name="Sreeshan A."/>
            <person name="Augustine A."/>
        </authorList>
    </citation>
    <scope>NUCLEOTIDE SEQUENCE</scope>
    <source>
        <tissue evidence="1">Leaf</tissue>
    </source>
</reference>
<dbReference type="AlphaFoldDB" id="A0A2P2NU42"/>
<name>A0A2P2NU42_RHIMU</name>
<sequence>MQGAMQALKILDMAAIIVES</sequence>